<evidence type="ECO:0000313" key="1">
    <source>
        <dbReference type="EMBL" id="HAJ1247633.1"/>
    </source>
</evidence>
<dbReference type="EMBL" id="DABHBN010000112">
    <property type="protein sequence ID" value="HAJ1247633.1"/>
    <property type="molecule type" value="Genomic_DNA"/>
</dbReference>
<name>A0A7A7F7K0_ECOLX</name>
<protein>
    <submittedName>
        <fullName evidence="1">Type IV secretion protein Rhs</fullName>
    </submittedName>
</protein>
<organism evidence="1">
    <name type="scientific">Escherichia coli</name>
    <dbReference type="NCBI Taxonomy" id="562"/>
    <lineage>
        <taxon>Bacteria</taxon>
        <taxon>Pseudomonadati</taxon>
        <taxon>Pseudomonadota</taxon>
        <taxon>Gammaproteobacteria</taxon>
        <taxon>Enterobacterales</taxon>
        <taxon>Enterobacteriaceae</taxon>
        <taxon>Escherichia</taxon>
    </lineage>
</organism>
<reference evidence="1" key="2">
    <citation type="submission" date="2019-09" db="EMBL/GenBank/DDBJ databases">
        <authorList>
            <consortium name="NCBI Pathogen Detection Project"/>
        </authorList>
    </citation>
    <scope>NUCLEOTIDE SEQUENCE</scope>
    <source>
        <strain evidence="1">EC00598</strain>
    </source>
</reference>
<reference evidence="1" key="1">
    <citation type="journal article" date="2018" name="Genome Biol.">
        <title>SKESA: strategic k-mer extension for scrupulous assemblies.</title>
        <authorList>
            <person name="Souvorov A."/>
            <person name="Agarwala R."/>
            <person name="Lipman D.J."/>
        </authorList>
    </citation>
    <scope>NUCLEOTIDE SEQUENCE</scope>
    <source>
        <strain evidence="1">EC00598</strain>
    </source>
</reference>
<sequence length="30" mass="3569">MITCHRQLGQQLNYHQDILVQNPIYSQTLI</sequence>
<proteinExistence type="predicted"/>
<feature type="non-terminal residue" evidence="1">
    <location>
        <position position="30"/>
    </location>
</feature>
<comment type="caution">
    <text evidence="1">The sequence shown here is derived from an EMBL/GenBank/DDBJ whole genome shotgun (WGS) entry which is preliminary data.</text>
</comment>
<dbReference type="AlphaFoldDB" id="A0A7A7F7K0"/>
<gene>
    <name evidence="1" type="ORF">HL638_24660</name>
</gene>
<accession>A0A7A7F7K0</accession>